<keyword evidence="3" id="KW-0804">Transcription</keyword>
<dbReference type="InterPro" id="IPR018062">
    <property type="entry name" value="HTH_AraC-typ_CS"/>
</dbReference>
<keyword evidence="5" id="KW-0472">Membrane</keyword>
<sequence>MQPVYVHFTLLAVSLSLLLAQLTVRDKHSAHILFAIFCGSVSMVALKQLTGDTIGPYQYLIGMAACATCNCIWLFSRALFREKNPIGLLHLAVALTIAALIMIQQGYLFATHQWAISPAWLPIFSHLLREATILLSSCILVLSFWEALRGFKHVRKAEQQQRVLFMVTFGCAVLVSKSVKGIFASSPEVLASIISGITLCVLVSLQPLLSWRFNKTNATREKTVSEQSNSQSRSNETSHNMHLENDTELGKQVQSLLIEQNYYLQTNLKVADIARALNVPEYKISRALKNHLHAKNFNQLINTLRVERAKQILIDPEKHHWSVLVVGLECGFASVGPFTRAFKTYTGTTPNQYRQRSLFHQRCT</sequence>
<feature type="compositionally biased region" description="Low complexity" evidence="4">
    <location>
        <begin position="225"/>
        <end position="238"/>
    </location>
</feature>
<evidence type="ECO:0000256" key="4">
    <source>
        <dbReference type="SAM" id="MobiDB-lite"/>
    </source>
</evidence>
<dbReference type="OrthoDB" id="345413at2"/>
<feature type="transmembrane region" description="Helical" evidence="5">
    <location>
        <begin position="131"/>
        <end position="151"/>
    </location>
</feature>
<dbReference type="PANTHER" id="PTHR43280:SF29">
    <property type="entry name" value="ARAC-FAMILY TRANSCRIPTIONAL REGULATOR"/>
    <property type="match status" value="1"/>
</dbReference>
<dbReference type="Proteomes" id="UP000076587">
    <property type="component" value="Unassembled WGS sequence"/>
</dbReference>
<evidence type="ECO:0000256" key="2">
    <source>
        <dbReference type="ARBA" id="ARBA00023125"/>
    </source>
</evidence>
<dbReference type="GO" id="GO:0043565">
    <property type="term" value="F:sequence-specific DNA binding"/>
    <property type="evidence" value="ECO:0007669"/>
    <property type="project" value="InterPro"/>
</dbReference>
<reference evidence="7 8" key="1">
    <citation type="submission" date="2013-07" db="EMBL/GenBank/DDBJ databases">
        <title>Comparative Genomic and Metabolomic Analysis of Twelve Strains of Pseudoalteromonas luteoviolacea.</title>
        <authorList>
            <person name="Vynne N.G."/>
            <person name="Mansson M."/>
            <person name="Gram L."/>
        </authorList>
    </citation>
    <scope>NUCLEOTIDE SEQUENCE [LARGE SCALE GENOMIC DNA]</scope>
    <source>
        <strain evidence="7 8">NCIMB 1942</strain>
    </source>
</reference>
<dbReference type="Pfam" id="PF12833">
    <property type="entry name" value="HTH_18"/>
    <property type="match status" value="1"/>
</dbReference>
<protein>
    <recommendedName>
        <fullName evidence="6">HTH araC/xylS-type domain-containing protein</fullName>
    </recommendedName>
</protein>
<evidence type="ECO:0000259" key="6">
    <source>
        <dbReference type="PROSITE" id="PS01124"/>
    </source>
</evidence>
<dbReference type="RefSeq" id="WP_063377099.1">
    <property type="nucleotide sequence ID" value="NZ_AUXT01000157.1"/>
</dbReference>
<evidence type="ECO:0000256" key="3">
    <source>
        <dbReference type="ARBA" id="ARBA00023163"/>
    </source>
</evidence>
<keyword evidence="5" id="KW-1133">Transmembrane helix</keyword>
<proteinExistence type="predicted"/>
<evidence type="ECO:0000313" key="7">
    <source>
        <dbReference type="EMBL" id="KZN47240.1"/>
    </source>
</evidence>
<dbReference type="PATRIC" id="fig|1365253.3.peg.2434"/>
<dbReference type="EMBL" id="AUXT01000157">
    <property type="protein sequence ID" value="KZN47240.1"/>
    <property type="molecule type" value="Genomic_DNA"/>
</dbReference>
<evidence type="ECO:0000313" key="8">
    <source>
        <dbReference type="Proteomes" id="UP000076587"/>
    </source>
</evidence>
<dbReference type="GO" id="GO:0003700">
    <property type="term" value="F:DNA-binding transcription factor activity"/>
    <property type="evidence" value="ECO:0007669"/>
    <property type="project" value="InterPro"/>
</dbReference>
<dbReference type="PROSITE" id="PS00041">
    <property type="entry name" value="HTH_ARAC_FAMILY_1"/>
    <property type="match status" value="1"/>
</dbReference>
<feature type="transmembrane region" description="Helical" evidence="5">
    <location>
        <begin position="6"/>
        <end position="24"/>
    </location>
</feature>
<dbReference type="InterPro" id="IPR018060">
    <property type="entry name" value="HTH_AraC"/>
</dbReference>
<gene>
    <name evidence="7" type="ORF">N482_10010</name>
</gene>
<dbReference type="SUPFAM" id="SSF46689">
    <property type="entry name" value="Homeodomain-like"/>
    <property type="match status" value="1"/>
</dbReference>
<dbReference type="PROSITE" id="PS01124">
    <property type="entry name" value="HTH_ARAC_FAMILY_2"/>
    <property type="match status" value="1"/>
</dbReference>
<dbReference type="AlphaFoldDB" id="A0A167C4V7"/>
<dbReference type="Gene3D" id="1.10.10.60">
    <property type="entry name" value="Homeodomain-like"/>
    <property type="match status" value="1"/>
</dbReference>
<feature type="region of interest" description="Disordered" evidence="4">
    <location>
        <begin position="220"/>
        <end position="244"/>
    </location>
</feature>
<name>A0A167C4V7_9GAMM</name>
<accession>A0A167C4V7</accession>
<feature type="transmembrane region" description="Helical" evidence="5">
    <location>
        <begin position="56"/>
        <end position="76"/>
    </location>
</feature>
<keyword evidence="1" id="KW-0805">Transcription regulation</keyword>
<feature type="domain" description="HTH araC/xylS-type" evidence="6">
    <location>
        <begin position="252"/>
        <end position="356"/>
    </location>
</feature>
<keyword evidence="2" id="KW-0238">DNA-binding</keyword>
<organism evidence="7 8">
    <name type="scientific">Pseudoalteromonas luteoviolacea NCIMB 1942</name>
    <dbReference type="NCBI Taxonomy" id="1365253"/>
    <lineage>
        <taxon>Bacteria</taxon>
        <taxon>Pseudomonadati</taxon>
        <taxon>Pseudomonadota</taxon>
        <taxon>Gammaproteobacteria</taxon>
        <taxon>Alteromonadales</taxon>
        <taxon>Pseudoalteromonadaceae</taxon>
        <taxon>Pseudoalteromonas</taxon>
    </lineage>
</organism>
<keyword evidence="5" id="KW-0812">Transmembrane</keyword>
<evidence type="ECO:0000256" key="5">
    <source>
        <dbReference type="SAM" id="Phobius"/>
    </source>
</evidence>
<feature type="transmembrane region" description="Helical" evidence="5">
    <location>
        <begin position="88"/>
        <end position="111"/>
    </location>
</feature>
<comment type="caution">
    <text evidence="7">The sequence shown here is derived from an EMBL/GenBank/DDBJ whole genome shotgun (WGS) entry which is preliminary data.</text>
</comment>
<evidence type="ECO:0000256" key="1">
    <source>
        <dbReference type="ARBA" id="ARBA00023015"/>
    </source>
</evidence>
<feature type="transmembrane region" description="Helical" evidence="5">
    <location>
        <begin position="31"/>
        <end position="50"/>
    </location>
</feature>
<feature type="transmembrane region" description="Helical" evidence="5">
    <location>
        <begin position="163"/>
        <end position="183"/>
    </location>
</feature>
<dbReference type="SMART" id="SM00342">
    <property type="entry name" value="HTH_ARAC"/>
    <property type="match status" value="1"/>
</dbReference>
<dbReference type="InterPro" id="IPR009057">
    <property type="entry name" value="Homeodomain-like_sf"/>
</dbReference>
<dbReference type="PANTHER" id="PTHR43280">
    <property type="entry name" value="ARAC-FAMILY TRANSCRIPTIONAL REGULATOR"/>
    <property type="match status" value="1"/>
</dbReference>
<feature type="transmembrane region" description="Helical" evidence="5">
    <location>
        <begin position="189"/>
        <end position="211"/>
    </location>
</feature>